<dbReference type="AlphaFoldDB" id="A0A7W9AIN2"/>
<evidence type="ECO:0008006" key="3">
    <source>
        <dbReference type="Google" id="ProtNLM"/>
    </source>
</evidence>
<gene>
    <name evidence="1" type="ORF">FHS49_002379</name>
</gene>
<sequence length="446" mass="48304">MSLILDRRTALRGAVQGMAVAIGLPLLDIFLDGNGQAMAATGAPVPVRFGTWFWGLGVNPPRWFPNKIGADYDLKEELSPIAPLKHKINILGDFSLPLDGKPNLPHTSGGVGIRTGMAIASDRGLPAPSFDVLIGDVIGTRTRFRSLEVSATGDPRNSLSGRGNGNLNPAEVSPAALYARIFGTGFRDPNSATFTPDPAVLARRSVLSGVNEQRQALEARLGASDRQRLDQYFTSLRQLEKQLDVELTKPDPMLGCVVPGTVPDRPINAEIENVMENHKIMTDLLVMALACDNTRVFNMNFNNGASSLTRIGSTITHHQLTHEEVLDNRLGYQPEATFFVNKCMEAWVYFIQAMDAVKEGDGTLLDNSLVFAHSETEFAKFHTIDNIPMMTAGAAGGRLRTGLHVAGGGTPVSRVGLTLQQIMGVPVDRWGAESLETNMPIRELLV</sequence>
<reference evidence="1 2" key="1">
    <citation type="submission" date="2020-08" db="EMBL/GenBank/DDBJ databases">
        <title>Genomic Encyclopedia of Type Strains, Phase IV (KMG-IV): sequencing the most valuable type-strain genomes for metagenomic binning, comparative biology and taxonomic classification.</title>
        <authorList>
            <person name="Goeker M."/>
        </authorList>
    </citation>
    <scope>NUCLEOTIDE SEQUENCE [LARGE SCALE GENOMIC DNA]</scope>
    <source>
        <strain evidence="1 2">DSM 25079</strain>
    </source>
</reference>
<name>A0A7W9AIN2_9SPHN</name>
<keyword evidence="2" id="KW-1185">Reference proteome</keyword>
<evidence type="ECO:0000313" key="1">
    <source>
        <dbReference type="EMBL" id="MBB5686355.1"/>
    </source>
</evidence>
<dbReference type="Proteomes" id="UP000549617">
    <property type="component" value="Unassembled WGS sequence"/>
</dbReference>
<accession>A0A7W9AIN2</accession>
<dbReference type="EMBL" id="JACIJC010000004">
    <property type="protein sequence ID" value="MBB5686355.1"/>
    <property type="molecule type" value="Genomic_DNA"/>
</dbReference>
<protein>
    <recommendedName>
        <fullName evidence="3">DUF1552 domain-containing protein</fullName>
    </recommendedName>
</protein>
<proteinExistence type="predicted"/>
<dbReference type="Pfam" id="PF07586">
    <property type="entry name" value="HXXSHH"/>
    <property type="match status" value="1"/>
</dbReference>
<evidence type="ECO:0000313" key="2">
    <source>
        <dbReference type="Proteomes" id="UP000549617"/>
    </source>
</evidence>
<dbReference type="InterPro" id="IPR011447">
    <property type="entry name" value="DUF1552"/>
</dbReference>
<dbReference type="RefSeq" id="WP_184018729.1">
    <property type="nucleotide sequence ID" value="NZ_JACIJC010000004.1"/>
</dbReference>
<organism evidence="1 2">
    <name type="scientific">Sphingobium boeckii</name>
    <dbReference type="NCBI Taxonomy" id="1082345"/>
    <lineage>
        <taxon>Bacteria</taxon>
        <taxon>Pseudomonadati</taxon>
        <taxon>Pseudomonadota</taxon>
        <taxon>Alphaproteobacteria</taxon>
        <taxon>Sphingomonadales</taxon>
        <taxon>Sphingomonadaceae</taxon>
        <taxon>Sphingobium</taxon>
    </lineage>
</organism>
<comment type="caution">
    <text evidence="1">The sequence shown here is derived from an EMBL/GenBank/DDBJ whole genome shotgun (WGS) entry which is preliminary data.</text>
</comment>